<reference evidence="1 2" key="1">
    <citation type="submission" date="2018-07" db="EMBL/GenBank/DDBJ databases">
        <title>The genomes of Aspergillus section Nigri reveals drivers in fungal speciation.</title>
        <authorList>
            <consortium name="DOE Joint Genome Institute"/>
            <person name="Vesth T.C."/>
            <person name="Nybo J."/>
            <person name="Theobald S."/>
            <person name="Brandl J."/>
            <person name="Frisvad J.C."/>
            <person name="Nielsen K.F."/>
            <person name="Lyhne E.K."/>
            <person name="Kogle M.E."/>
            <person name="Kuo A."/>
            <person name="Riley R."/>
            <person name="Clum A."/>
            <person name="Nolan M."/>
            <person name="Lipzen A."/>
            <person name="Salamov A."/>
            <person name="Henrissat B."/>
            <person name="Wiebenga A."/>
            <person name="De vries R.P."/>
            <person name="Grigoriev I.V."/>
            <person name="Mortensen U.H."/>
            <person name="Andersen M.R."/>
            <person name="Baker S.E."/>
        </authorList>
    </citation>
    <scope>NUCLEOTIDE SEQUENCE [LARGE SCALE GENOMIC DNA]</scope>
    <source>
        <strain evidence="1 2">CBS 139.54b</strain>
    </source>
</reference>
<evidence type="ECO:0000313" key="2">
    <source>
        <dbReference type="Proteomes" id="UP000253729"/>
    </source>
</evidence>
<proteinExistence type="predicted"/>
<protein>
    <submittedName>
        <fullName evidence="1">Uncharacterized protein</fullName>
    </submittedName>
</protein>
<keyword evidence="2" id="KW-1185">Reference proteome</keyword>
<accession>A0A3F3QEH7</accession>
<sequence length="55" mass="6182">MRHNPQRGETRRLRAQGWRQGIASGGSVIGAWRAGQSARPWVSIFHAKTASQVRR</sequence>
<gene>
    <name evidence="1" type="ORF">BDQ94DRAFT_136482</name>
</gene>
<dbReference type="EMBL" id="KZ852035">
    <property type="protein sequence ID" value="RDH37459.1"/>
    <property type="molecule type" value="Genomic_DNA"/>
</dbReference>
<evidence type="ECO:0000313" key="1">
    <source>
        <dbReference type="EMBL" id="RDH37459.1"/>
    </source>
</evidence>
<dbReference type="AlphaFoldDB" id="A0A3F3QEH7"/>
<dbReference type="RefSeq" id="XP_026630481.1">
    <property type="nucleotide sequence ID" value="XM_026764868.1"/>
</dbReference>
<dbReference type="GeneID" id="38133224"/>
<name>A0A3F3QEH7_9EURO</name>
<organism evidence="1 2">
    <name type="scientific">Aspergillus welwitschiae</name>
    <dbReference type="NCBI Taxonomy" id="1341132"/>
    <lineage>
        <taxon>Eukaryota</taxon>
        <taxon>Fungi</taxon>
        <taxon>Dikarya</taxon>
        <taxon>Ascomycota</taxon>
        <taxon>Pezizomycotina</taxon>
        <taxon>Eurotiomycetes</taxon>
        <taxon>Eurotiomycetidae</taxon>
        <taxon>Eurotiales</taxon>
        <taxon>Aspergillaceae</taxon>
        <taxon>Aspergillus</taxon>
        <taxon>Aspergillus subgen. Circumdati</taxon>
    </lineage>
</organism>
<dbReference type="Proteomes" id="UP000253729">
    <property type="component" value="Unassembled WGS sequence"/>
</dbReference>